<gene>
    <name evidence="1" type="ORF">GCM10007173_31000</name>
</gene>
<reference evidence="2" key="1">
    <citation type="journal article" date="2019" name="Int. J. Syst. Evol. Microbiol.">
        <title>The Global Catalogue of Microorganisms (GCM) 10K type strain sequencing project: providing services to taxonomists for standard genome sequencing and annotation.</title>
        <authorList>
            <consortium name="The Broad Institute Genomics Platform"/>
            <consortium name="The Broad Institute Genome Sequencing Center for Infectious Disease"/>
            <person name="Wu L."/>
            <person name="Ma J."/>
        </authorList>
    </citation>
    <scope>NUCLEOTIDE SEQUENCE [LARGE SCALE GENOMIC DNA]</scope>
    <source>
        <strain evidence="2">CGMCC 1.3685</strain>
    </source>
</reference>
<evidence type="ECO:0000313" key="2">
    <source>
        <dbReference type="Proteomes" id="UP000606115"/>
    </source>
</evidence>
<dbReference type="RefSeq" id="WP_096255907.1">
    <property type="nucleotide sequence ID" value="NZ_BMKX01000009.1"/>
</dbReference>
<evidence type="ECO:0000313" key="1">
    <source>
        <dbReference type="EMBL" id="GGJ69990.1"/>
    </source>
</evidence>
<accession>A0ABQ2DU73</accession>
<keyword evidence="2" id="KW-1185">Reference proteome</keyword>
<sequence>MKNQLATAVQLTPILARVHNLTAQLAQSPNTESSTQRFDQLRSITKNYAVPADGCEAYSAAYASLKSADTAHHQN</sequence>
<comment type="caution">
    <text evidence="1">The sequence shown here is derived from an EMBL/GenBank/DDBJ whole genome shotgun (WGS) entry which is preliminary data.</text>
</comment>
<dbReference type="Proteomes" id="UP000606115">
    <property type="component" value="Unassembled WGS sequence"/>
</dbReference>
<name>A0ABQ2DU73_9MICC</name>
<protein>
    <submittedName>
        <fullName evidence="1">Uncharacterized protein</fullName>
    </submittedName>
</protein>
<proteinExistence type="predicted"/>
<organism evidence="1 2">
    <name type="scientific">Glutamicibacter ardleyensis</name>
    <dbReference type="NCBI Taxonomy" id="225894"/>
    <lineage>
        <taxon>Bacteria</taxon>
        <taxon>Bacillati</taxon>
        <taxon>Actinomycetota</taxon>
        <taxon>Actinomycetes</taxon>
        <taxon>Micrococcales</taxon>
        <taxon>Micrococcaceae</taxon>
        <taxon>Glutamicibacter</taxon>
    </lineage>
</organism>
<dbReference type="GeneID" id="303305435"/>
<dbReference type="EMBL" id="BMKX01000009">
    <property type="protein sequence ID" value="GGJ69990.1"/>
    <property type="molecule type" value="Genomic_DNA"/>
</dbReference>